<dbReference type="NCBIfam" id="TIGR00857">
    <property type="entry name" value="pyrC_multi"/>
    <property type="match status" value="1"/>
</dbReference>
<dbReference type="SUPFAM" id="SSF51556">
    <property type="entry name" value="Metallo-dependent hydrolases"/>
    <property type="match status" value="1"/>
</dbReference>
<dbReference type="GO" id="GO:0005737">
    <property type="term" value="C:cytoplasm"/>
    <property type="evidence" value="ECO:0007669"/>
    <property type="project" value="TreeGrafter"/>
</dbReference>
<dbReference type="RefSeq" id="WP_258732031.1">
    <property type="nucleotide sequence ID" value="NZ_JANTHZ010000002.1"/>
</dbReference>
<dbReference type="Gene3D" id="2.30.40.10">
    <property type="entry name" value="Urease, subunit C, domain 1"/>
    <property type="match status" value="1"/>
</dbReference>
<dbReference type="PROSITE" id="PS00483">
    <property type="entry name" value="DIHYDROOROTASE_2"/>
    <property type="match status" value="1"/>
</dbReference>
<dbReference type="Pfam" id="PF01979">
    <property type="entry name" value="Amidohydro_1"/>
    <property type="match status" value="1"/>
</dbReference>
<dbReference type="InterPro" id="IPR006680">
    <property type="entry name" value="Amidohydro-rel"/>
</dbReference>
<comment type="function">
    <text evidence="2">Catalyzes the reversible cyclization of carbamoyl aspartate to dihydroorotate.</text>
</comment>
<name>A0A9X2T1Q1_9HYPH</name>
<comment type="cofactor">
    <cofactor evidence="1">
        <name>Zn(2+)</name>
        <dbReference type="ChEBI" id="CHEBI:29105"/>
    </cofactor>
</comment>
<gene>
    <name evidence="7" type="ORF">NVS89_07770</name>
</gene>
<dbReference type="GO" id="GO:0004151">
    <property type="term" value="F:dihydroorotase activity"/>
    <property type="evidence" value="ECO:0007669"/>
    <property type="project" value="UniProtKB-EC"/>
</dbReference>
<evidence type="ECO:0000313" key="8">
    <source>
        <dbReference type="Proteomes" id="UP001151088"/>
    </source>
</evidence>
<dbReference type="AlphaFoldDB" id="A0A9X2T1Q1"/>
<dbReference type="PANTHER" id="PTHR43668:SF4">
    <property type="entry name" value="ALLANTOINASE"/>
    <property type="match status" value="1"/>
</dbReference>
<dbReference type="Proteomes" id="UP001151088">
    <property type="component" value="Unassembled WGS sequence"/>
</dbReference>
<evidence type="ECO:0000256" key="1">
    <source>
        <dbReference type="ARBA" id="ARBA00001947"/>
    </source>
</evidence>
<keyword evidence="4" id="KW-0479">Metal-binding</keyword>
<dbReference type="Gene3D" id="3.20.20.140">
    <property type="entry name" value="Metal-dependent hydrolases"/>
    <property type="match status" value="1"/>
</dbReference>
<feature type="domain" description="Amidohydrolase-related" evidence="6">
    <location>
        <begin position="53"/>
        <end position="420"/>
    </location>
</feature>
<keyword evidence="8" id="KW-1185">Reference proteome</keyword>
<comment type="similarity">
    <text evidence="3">Belongs to the metallo-dependent hydrolases superfamily. DHOase family. Class I DHOase subfamily.</text>
</comment>
<dbReference type="GO" id="GO:0006145">
    <property type="term" value="P:purine nucleobase catabolic process"/>
    <property type="evidence" value="ECO:0007669"/>
    <property type="project" value="TreeGrafter"/>
</dbReference>
<keyword evidence="5 7" id="KW-0378">Hydrolase</keyword>
<evidence type="ECO:0000256" key="2">
    <source>
        <dbReference type="ARBA" id="ARBA00002368"/>
    </source>
</evidence>
<proteinExistence type="inferred from homology"/>
<dbReference type="GO" id="GO:0046872">
    <property type="term" value="F:metal ion binding"/>
    <property type="evidence" value="ECO:0007669"/>
    <property type="project" value="UniProtKB-KW"/>
</dbReference>
<evidence type="ECO:0000313" key="7">
    <source>
        <dbReference type="EMBL" id="MCS0494992.1"/>
    </source>
</evidence>
<accession>A0A9X2T1Q1</accession>
<sequence length="457" mass="49503">MTQTFDLLLKGGTVANPDGVGARDVGVVNGRIAGIGSFDATQAGETLDCTGLTILPGVIDTQVHFREPGMEHKEDLETGSRAAVMGGVTAVFEMPNTSPLTTSAGALEDKLARATGRMHCDFAFFVGGTHDNVKDLPELEMLPGVPGVKVFIGSSTGSLLVADDPGVRAILKVIRRRAAFHCEDEPRLAERRHLRVPGDASSHPVWRDEIAALTATTRLVNLAREEGKRVHVLHVTSAEEMAFLREHKDVATVEVTPHHLTMDADWYGRLGSLVQMNPPVREARHKPLLWQALAEGVVDVLGSDHAPHTLEEKAKPYPDSPSGMTGVQTLVPIMLDHVNAGRLTLERFVDLSSAGPARIFNIATKGRIAVGYDADFTIVDMKRRETIRNGWIASRPGWTPYDGVEVTGWPVGTFIRGRRVMWEGELVTPSGGTPVRFLESLGAAAPKRTPTLLERLG</sequence>
<evidence type="ECO:0000256" key="3">
    <source>
        <dbReference type="ARBA" id="ARBA00010286"/>
    </source>
</evidence>
<evidence type="ECO:0000259" key="6">
    <source>
        <dbReference type="Pfam" id="PF01979"/>
    </source>
</evidence>
<dbReference type="InterPro" id="IPR032466">
    <property type="entry name" value="Metal_Hydrolase"/>
</dbReference>
<dbReference type="NCBIfam" id="NF006559">
    <property type="entry name" value="PRK09060.1"/>
    <property type="match status" value="1"/>
</dbReference>
<reference evidence="7" key="1">
    <citation type="submission" date="2022-08" db="EMBL/GenBank/DDBJ databases">
        <authorList>
            <person name="Li F."/>
        </authorList>
    </citation>
    <scope>NUCLEOTIDE SEQUENCE</scope>
    <source>
        <strain evidence="7">MQZ15Z-1</strain>
    </source>
</reference>
<dbReference type="CDD" id="cd01318">
    <property type="entry name" value="DHOase_IIb"/>
    <property type="match status" value="1"/>
</dbReference>
<dbReference type="EC" id="3.5.2.3" evidence="7"/>
<comment type="caution">
    <text evidence="7">The sequence shown here is derived from an EMBL/GenBank/DDBJ whole genome shotgun (WGS) entry which is preliminary data.</text>
</comment>
<dbReference type="InterPro" id="IPR002195">
    <property type="entry name" value="Dihydroorotase_CS"/>
</dbReference>
<protein>
    <submittedName>
        <fullName evidence="7">Dihydroorotase</fullName>
        <ecNumber evidence="7">3.5.2.3</ecNumber>
    </submittedName>
</protein>
<dbReference type="InterPro" id="IPR050138">
    <property type="entry name" value="DHOase/Allantoinase_Hydrolase"/>
</dbReference>
<evidence type="ECO:0000256" key="4">
    <source>
        <dbReference type="ARBA" id="ARBA00022723"/>
    </source>
</evidence>
<dbReference type="InterPro" id="IPR011059">
    <property type="entry name" value="Metal-dep_hydrolase_composite"/>
</dbReference>
<dbReference type="EMBL" id="JANTHZ010000002">
    <property type="protein sequence ID" value="MCS0494992.1"/>
    <property type="molecule type" value="Genomic_DNA"/>
</dbReference>
<evidence type="ECO:0000256" key="5">
    <source>
        <dbReference type="ARBA" id="ARBA00022801"/>
    </source>
</evidence>
<dbReference type="PANTHER" id="PTHR43668">
    <property type="entry name" value="ALLANTOINASE"/>
    <property type="match status" value="1"/>
</dbReference>
<dbReference type="SUPFAM" id="SSF51338">
    <property type="entry name" value="Composite domain of metallo-dependent hydrolases"/>
    <property type="match status" value="1"/>
</dbReference>
<dbReference type="GO" id="GO:0004038">
    <property type="term" value="F:allantoinase activity"/>
    <property type="evidence" value="ECO:0007669"/>
    <property type="project" value="TreeGrafter"/>
</dbReference>
<organism evidence="7 8">
    <name type="scientific">Ancylobacter mangrovi</name>
    <dbReference type="NCBI Taxonomy" id="2972472"/>
    <lineage>
        <taxon>Bacteria</taxon>
        <taxon>Pseudomonadati</taxon>
        <taxon>Pseudomonadota</taxon>
        <taxon>Alphaproteobacteria</taxon>
        <taxon>Hyphomicrobiales</taxon>
        <taxon>Xanthobacteraceae</taxon>
        <taxon>Ancylobacter</taxon>
    </lineage>
</organism>